<gene>
    <name evidence="2" type="ORF">B0I08_11249</name>
</gene>
<dbReference type="PANTHER" id="PTHR43630:SF2">
    <property type="entry name" value="GLYCOSYLTRANSFERASE"/>
    <property type="match status" value="1"/>
</dbReference>
<evidence type="ECO:0000313" key="2">
    <source>
        <dbReference type="EMBL" id="PRY64664.1"/>
    </source>
</evidence>
<evidence type="ECO:0000259" key="1">
    <source>
        <dbReference type="Pfam" id="PF00535"/>
    </source>
</evidence>
<dbReference type="OrthoDB" id="9815923at2"/>
<sequence length="283" mass="32205">MVKEKLQITVLVQTKNEEVGIGACLSQLTDFDEVIVVDSNSTDRTREIAVEHGAKVFLFTWNGAYPKKKQWQLENLATEHDWVLFMDADESPTPELISELRSAVHEMESGVVDGYDIPLDYVFAGRDLKYGHRVVKRALLNKRRAAFPTMNDLAAPGMGELEGHYQPVVTGETRRLKGAIRHDDKDPVRTWFTRHNGYSDWEAYLRTHASVRADVAVRRSRQGRLFDSVPFKPLVFFAYAFILRAGFRDGRAGLDYALALAFYYWQIELKVREATSQSDGGSQ</sequence>
<evidence type="ECO:0000313" key="3">
    <source>
        <dbReference type="Proteomes" id="UP000237983"/>
    </source>
</evidence>
<keyword evidence="2" id="KW-0808">Transferase</keyword>
<organism evidence="2 3">
    <name type="scientific">Glaciihabitans tibetensis</name>
    <dbReference type="NCBI Taxonomy" id="1266600"/>
    <lineage>
        <taxon>Bacteria</taxon>
        <taxon>Bacillati</taxon>
        <taxon>Actinomycetota</taxon>
        <taxon>Actinomycetes</taxon>
        <taxon>Micrococcales</taxon>
        <taxon>Microbacteriaceae</taxon>
        <taxon>Glaciihabitans</taxon>
    </lineage>
</organism>
<dbReference type="EMBL" id="PVTL01000012">
    <property type="protein sequence ID" value="PRY64664.1"/>
    <property type="molecule type" value="Genomic_DNA"/>
</dbReference>
<feature type="domain" description="Glycosyltransferase 2-like" evidence="1">
    <location>
        <begin position="9"/>
        <end position="115"/>
    </location>
</feature>
<dbReference type="InterPro" id="IPR001173">
    <property type="entry name" value="Glyco_trans_2-like"/>
</dbReference>
<dbReference type="GO" id="GO:0016740">
    <property type="term" value="F:transferase activity"/>
    <property type="evidence" value="ECO:0007669"/>
    <property type="project" value="UniProtKB-KW"/>
</dbReference>
<dbReference type="Gene3D" id="3.90.550.10">
    <property type="entry name" value="Spore Coat Polysaccharide Biosynthesis Protein SpsA, Chain A"/>
    <property type="match status" value="1"/>
</dbReference>
<name>A0A2T0V3C9_9MICO</name>
<accession>A0A2T0V3C9</accession>
<dbReference type="Proteomes" id="UP000237983">
    <property type="component" value="Unassembled WGS sequence"/>
</dbReference>
<dbReference type="SUPFAM" id="SSF53448">
    <property type="entry name" value="Nucleotide-diphospho-sugar transferases"/>
    <property type="match status" value="1"/>
</dbReference>
<comment type="caution">
    <text evidence="2">The sequence shown here is derived from an EMBL/GenBank/DDBJ whole genome shotgun (WGS) entry which is preliminary data.</text>
</comment>
<dbReference type="CDD" id="cd02511">
    <property type="entry name" value="Beta4Glucosyltransferase"/>
    <property type="match status" value="1"/>
</dbReference>
<dbReference type="AlphaFoldDB" id="A0A2T0V3C9"/>
<dbReference type="PANTHER" id="PTHR43630">
    <property type="entry name" value="POLY-BETA-1,6-N-ACETYL-D-GLUCOSAMINE SYNTHASE"/>
    <property type="match status" value="1"/>
</dbReference>
<proteinExistence type="predicted"/>
<protein>
    <submittedName>
        <fullName evidence="2">Glycosyltransferase involved in cell wall biosynthesis</fullName>
    </submittedName>
</protein>
<dbReference type="InterPro" id="IPR029044">
    <property type="entry name" value="Nucleotide-diphossugar_trans"/>
</dbReference>
<keyword evidence="3" id="KW-1185">Reference proteome</keyword>
<reference evidence="2 3" key="1">
    <citation type="submission" date="2018-03" db="EMBL/GenBank/DDBJ databases">
        <title>Genomic Encyclopedia of Type Strains, Phase III (KMG-III): the genomes of soil and plant-associated and newly described type strains.</title>
        <authorList>
            <person name="Whitman W."/>
        </authorList>
    </citation>
    <scope>NUCLEOTIDE SEQUENCE [LARGE SCALE GENOMIC DNA]</scope>
    <source>
        <strain evidence="2 3">CGMCC 1.12484</strain>
    </source>
</reference>
<dbReference type="RefSeq" id="WP_106215005.1">
    <property type="nucleotide sequence ID" value="NZ_PVTL01000012.1"/>
</dbReference>
<dbReference type="Pfam" id="PF00535">
    <property type="entry name" value="Glycos_transf_2"/>
    <property type="match status" value="1"/>
</dbReference>